<reference evidence="1 2" key="1">
    <citation type="journal article" date="2006" name="J. Gen. Virol.">
        <title>Genome sequences of two frog herpesviruses.</title>
        <authorList>
            <person name="Davison A.J."/>
            <person name="Cunningham C."/>
            <person name="Sauerbier W."/>
            <person name="McKinnell R.G."/>
        </authorList>
    </citation>
    <scope>NUCLEOTIDE SEQUENCE [LARGE SCALE GENOMIC DNA]</scope>
    <source>
        <strain evidence="1">ATCC VR-568</strain>
    </source>
</reference>
<dbReference type="KEGG" id="vg:5179483"/>
<name>Q14W42_9VIRU</name>
<dbReference type="GeneID" id="5179483"/>
<keyword evidence="2" id="KW-1185">Reference proteome</keyword>
<dbReference type="RefSeq" id="YP_656572.1">
    <property type="nucleotide sequence ID" value="NC_008210.1"/>
</dbReference>
<dbReference type="EMBL" id="DQ665652">
    <property type="protein sequence ID" value="ABG25625.1"/>
    <property type="molecule type" value="Genomic_DNA"/>
</dbReference>
<dbReference type="Proteomes" id="UP000120576">
    <property type="component" value="Genome"/>
</dbReference>
<organism evidence="1 2">
    <name type="scientific">Ranid herpesvirus 2</name>
    <dbReference type="NCBI Taxonomy" id="389214"/>
    <lineage>
        <taxon>Viruses</taxon>
        <taxon>Duplodnaviria</taxon>
        <taxon>Heunggongvirae</taxon>
        <taxon>Peploviricota</taxon>
        <taxon>Herviviricetes</taxon>
        <taxon>Herpesvirales</taxon>
        <taxon>Alloherpesviridae</taxon>
        <taxon>Batravirus</taxon>
        <taxon>Batravirus ranidallo2</taxon>
    </lineage>
</organism>
<sequence>MFIYYLMVAGLTHMQIFEGTLYGMYELTCNRNSYLVQKLERLSLTDTLQTGFKPDITCKPPLPKPLLLCNAIFDSYVNSELSCMPSYIFRLMAGMCDPEVLAAKLAKISPTVEVDKLLKLLETEPPYIISQALLQASVCKRVDGIADEIARCRKDVTTDYCLNPMALQAYLVEENLCHVHLEHILSYFNVLISARNLHDLMMRDESIFKYITAYTYCDEVPQEATQAGDPLLEQRGTAVIYDPVLLHVSKDEPEAPKEEVCVPYYRYNEL</sequence>
<evidence type="ECO:0000313" key="2">
    <source>
        <dbReference type="Proteomes" id="UP000120576"/>
    </source>
</evidence>
<proteinExistence type="predicted"/>
<protein>
    <submittedName>
        <fullName evidence="1">ORF64</fullName>
    </submittedName>
</protein>
<accession>Q14W42</accession>
<evidence type="ECO:0000313" key="1">
    <source>
        <dbReference type="EMBL" id="ABG25625.1"/>
    </source>
</evidence>